<proteinExistence type="inferred from homology"/>
<dbReference type="GO" id="GO:0016491">
    <property type="term" value="F:oxidoreductase activity"/>
    <property type="evidence" value="ECO:0007669"/>
    <property type="project" value="UniProtKB-KW"/>
</dbReference>
<sequence>MFLEEGKKLFVLATFIASVVGAGPYTCQPKQSCWPSLQEWSAFNETVSGRLKVPVMLSSPCFASSPNYDSDVCADVLDNYSNGTFRESTSGVQQITQWEACGSANCYPGIVPPQGPTCSLGRISPLYVDAETPADITATLAFTKKHGIRIVVKNTGHDYLGRSAAANTLGLRTHNMKNIAFKSSFTARNCSASNRQNIGIIGAGVVAEEALGFFDKHGMMATVGGCPTVGIAGGFGQGGGHGPLAPTHGLMVDQAVEFDVVTTDGVFRTINACNEPDLFWAMRGGGGQSYAILVNYKFQLYPQTQWATWRLEASLTPSSSNVTHDTVLRDILTALSKDQLKWSQNRVAGYDLISPTGVTFLEILPAAGNPLATLKNLTANFNSFLSKHPGVKIAINSYQVFSTQQAFYTGQADYLARGGTVGASIVLPSRLITTDNFESPSKIDALGLGKALAPQVAFLLLKTGAPNTADTAQATSVNPAWRKTLWHLITPAVWRPGTPDKISSGIASAARAALDAIKAPLSVQATYLNEADPDEPDWQNVFFGKNYDKLLAIKKKWDPDTVLNCKKCVGYLGEKDPMYSCYSANPVPSVPYPFN</sequence>
<comment type="similarity">
    <text evidence="1">Belongs to the oxygen-dependent FAD-linked oxidoreductase family.</text>
</comment>
<dbReference type="InterPro" id="IPR016169">
    <property type="entry name" value="FAD-bd_PCMH_sub2"/>
</dbReference>
<dbReference type="SUPFAM" id="SSF56176">
    <property type="entry name" value="FAD-binding/transporter-associated domain-like"/>
    <property type="match status" value="1"/>
</dbReference>
<dbReference type="EMBL" id="KZ679126">
    <property type="protein sequence ID" value="PTB81770.1"/>
    <property type="molecule type" value="Genomic_DNA"/>
</dbReference>
<dbReference type="Gene3D" id="3.30.465.10">
    <property type="match status" value="2"/>
</dbReference>
<dbReference type="InterPro" id="IPR036318">
    <property type="entry name" value="FAD-bd_PCMH-like_sf"/>
</dbReference>
<evidence type="ECO:0000256" key="3">
    <source>
        <dbReference type="SAM" id="SignalP"/>
    </source>
</evidence>
<organism evidence="5 6">
    <name type="scientific">Trichoderma longibrachiatum ATCC 18648</name>
    <dbReference type="NCBI Taxonomy" id="983965"/>
    <lineage>
        <taxon>Eukaryota</taxon>
        <taxon>Fungi</taxon>
        <taxon>Dikarya</taxon>
        <taxon>Ascomycota</taxon>
        <taxon>Pezizomycotina</taxon>
        <taxon>Sordariomycetes</taxon>
        <taxon>Hypocreomycetidae</taxon>
        <taxon>Hypocreales</taxon>
        <taxon>Hypocreaceae</taxon>
        <taxon>Trichoderma</taxon>
    </lineage>
</organism>
<dbReference type="PANTHER" id="PTHR13878:SF91">
    <property type="entry name" value="FAD BINDING DOMAIN PROTEIN (AFU_ORTHOLOGUE AFUA_6G12070)-RELATED"/>
    <property type="match status" value="1"/>
</dbReference>
<dbReference type="InterPro" id="IPR006094">
    <property type="entry name" value="Oxid_FAD_bind_N"/>
</dbReference>
<protein>
    <submittedName>
        <fullName evidence="5">FAD-binding domain-containing protein</fullName>
    </submittedName>
</protein>
<evidence type="ECO:0000313" key="5">
    <source>
        <dbReference type="EMBL" id="PTB81770.1"/>
    </source>
</evidence>
<dbReference type="InterPro" id="IPR050432">
    <property type="entry name" value="FAD-linked_Oxidoreductases_BP"/>
</dbReference>
<accession>A0A2T4CJP0</accession>
<reference evidence="5 6" key="1">
    <citation type="submission" date="2016-07" db="EMBL/GenBank/DDBJ databases">
        <title>Multiple horizontal gene transfer events from other fungi enriched the ability of initially mycotrophic Trichoderma (Ascomycota) to feed on dead plant biomass.</title>
        <authorList>
            <consortium name="DOE Joint Genome Institute"/>
            <person name="Aerts A."/>
            <person name="Atanasova L."/>
            <person name="Chenthamara K."/>
            <person name="Zhang J."/>
            <person name="Grujic M."/>
            <person name="Henrissat B."/>
            <person name="Kuo A."/>
            <person name="Salamov A."/>
            <person name="Lipzen A."/>
            <person name="Labutti K."/>
            <person name="Barry K."/>
            <person name="Miao Y."/>
            <person name="Rahimi M.J."/>
            <person name="Shen Q."/>
            <person name="Grigoriev I.V."/>
            <person name="Kubicek C.P."/>
            <person name="Druzhinina I.S."/>
        </authorList>
    </citation>
    <scope>NUCLEOTIDE SEQUENCE [LARGE SCALE GENOMIC DNA]</scope>
    <source>
        <strain evidence="5 6">ATCC 18648</strain>
    </source>
</reference>
<feature type="chain" id="PRO_5015705505" evidence="3">
    <location>
        <begin position="22"/>
        <end position="595"/>
    </location>
</feature>
<dbReference type="InterPro" id="IPR016166">
    <property type="entry name" value="FAD-bd_PCMH"/>
</dbReference>
<dbReference type="Pfam" id="PF01565">
    <property type="entry name" value="FAD_binding_4"/>
    <property type="match status" value="1"/>
</dbReference>
<dbReference type="PANTHER" id="PTHR13878">
    <property type="entry name" value="GULONOLACTONE OXIDASE"/>
    <property type="match status" value="1"/>
</dbReference>
<dbReference type="PROSITE" id="PS51387">
    <property type="entry name" value="FAD_PCMH"/>
    <property type="match status" value="1"/>
</dbReference>
<dbReference type="Pfam" id="PF08031">
    <property type="entry name" value="BBE"/>
    <property type="match status" value="1"/>
</dbReference>
<evidence type="ECO:0000256" key="2">
    <source>
        <dbReference type="ARBA" id="ARBA00023002"/>
    </source>
</evidence>
<feature type="signal peptide" evidence="3">
    <location>
        <begin position="1"/>
        <end position="21"/>
    </location>
</feature>
<keyword evidence="3" id="KW-0732">Signal</keyword>
<dbReference type="Proteomes" id="UP000240760">
    <property type="component" value="Unassembled WGS sequence"/>
</dbReference>
<dbReference type="STRING" id="983965.A0A2T4CJP0"/>
<evidence type="ECO:0000259" key="4">
    <source>
        <dbReference type="PROSITE" id="PS51387"/>
    </source>
</evidence>
<evidence type="ECO:0000256" key="1">
    <source>
        <dbReference type="ARBA" id="ARBA00005466"/>
    </source>
</evidence>
<name>A0A2T4CJP0_TRILO</name>
<dbReference type="InterPro" id="IPR012951">
    <property type="entry name" value="BBE"/>
</dbReference>
<gene>
    <name evidence="5" type="ORF">M440DRAFT_1444401</name>
</gene>
<feature type="domain" description="FAD-binding PCMH-type" evidence="4">
    <location>
        <begin position="120"/>
        <end position="303"/>
    </location>
</feature>
<dbReference type="AlphaFoldDB" id="A0A2T4CJP0"/>
<keyword evidence="6" id="KW-1185">Reference proteome</keyword>
<dbReference type="GO" id="GO:0071949">
    <property type="term" value="F:FAD binding"/>
    <property type="evidence" value="ECO:0007669"/>
    <property type="project" value="InterPro"/>
</dbReference>
<evidence type="ECO:0000313" key="6">
    <source>
        <dbReference type="Proteomes" id="UP000240760"/>
    </source>
</evidence>
<dbReference type="OrthoDB" id="9983560at2759"/>
<keyword evidence="2" id="KW-0560">Oxidoreductase</keyword>